<dbReference type="GO" id="GO:0008233">
    <property type="term" value="F:peptidase activity"/>
    <property type="evidence" value="ECO:0007669"/>
    <property type="project" value="UniProtKB-KW"/>
</dbReference>
<proteinExistence type="predicted"/>
<feature type="domain" description="Clp R" evidence="1">
    <location>
        <begin position="4"/>
        <end position="41"/>
    </location>
</feature>
<keyword evidence="2" id="KW-0645">Protease</keyword>
<dbReference type="EMBL" id="JBHTIR010003815">
    <property type="protein sequence ID" value="MFD0855840.1"/>
    <property type="molecule type" value="Genomic_DNA"/>
</dbReference>
<sequence>MSDGHVLLGLLHDEDTRAVRLLRSRGVDVQAVRDEITRSITSRAA</sequence>
<protein>
    <submittedName>
        <fullName evidence="2">Clp protease N-terminal domain-containing protein</fullName>
    </submittedName>
</protein>
<dbReference type="GO" id="GO:0006508">
    <property type="term" value="P:proteolysis"/>
    <property type="evidence" value="ECO:0007669"/>
    <property type="project" value="UniProtKB-KW"/>
</dbReference>
<dbReference type="Pfam" id="PF02861">
    <property type="entry name" value="Clp_N"/>
    <property type="match status" value="1"/>
</dbReference>
<keyword evidence="2" id="KW-0378">Hydrolase</keyword>
<name>A0ABW3CPJ0_9ACTN</name>
<evidence type="ECO:0000259" key="1">
    <source>
        <dbReference type="Pfam" id="PF02861"/>
    </source>
</evidence>
<reference evidence="3" key="1">
    <citation type="journal article" date="2019" name="Int. J. Syst. Evol. Microbiol.">
        <title>The Global Catalogue of Microorganisms (GCM) 10K type strain sequencing project: providing services to taxonomists for standard genome sequencing and annotation.</title>
        <authorList>
            <consortium name="The Broad Institute Genomics Platform"/>
            <consortium name="The Broad Institute Genome Sequencing Center for Infectious Disease"/>
            <person name="Wu L."/>
            <person name="Ma J."/>
        </authorList>
    </citation>
    <scope>NUCLEOTIDE SEQUENCE [LARGE SCALE GENOMIC DNA]</scope>
    <source>
        <strain evidence="3">JCM 31696</strain>
    </source>
</reference>
<comment type="caution">
    <text evidence="2">The sequence shown here is derived from an EMBL/GenBank/DDBJ whole genome shotgun (WGS) entry which is preliminary data.</text>
</comment>
<dbReference type="Gene3D" id="1.10.1780.10">
    <property type="entry name" value="Clp, N-terminal domain"/>
    <property type="match status" value="1"/>
</dbReference>
<gene>
    <name evidence="2" type="ORF">ACFQ07_26595</name>
</gene>
<evidence type="ECO:0000313" key="3">
    <source>
        <dbReference type="Proteomes" id="UP001597083"/>
    </source>
</evidence>
<organism evidence="2 3">
    <name type="scientific">Actinomadura adrarensis</name>
    <dbReference type="NCBI Taxonomy" id="1819600"/>
    <lineage>
        <taxon>Bacteria</taxon>
        <taxon>Bacillati</taxon>
        <taxon>Actinomycetota</taxon>
        <taxon>Actinomycetes</taxon>
        <taxon>Streptosporangiales</taxon>
        <taxon>Thermomonosporaceae</taxon>
        <taxon>Actinomadura</taxon>
    </lineage>
</organism>
<keyword evidence="3" id="KW-1185">Reference proteome</keyword>
<evidence type="ECO:0000313" key="2">
    <source>
        <dbReference type="EMBL" id="MFD0855840.1"/>
    </source>
</evidence>
<dbReference type="InterPro" id="IPR036628">
    <property type="entry name" value="Clp_N_dom_sf"/>
</dbReference>
<dbReference type="InterPro" id="IPR004176">
    <property type="entry name" value="Clp_R_N"/>
</dbReference>
<accession>A0ABW3CPJ0</accession>
<dbReference type="Proteomes" id="UP001597083">
    <property type="component" value="Unassembled WGS sequence"/>
</dbReference>
<dbReference type="SUPFAM" id="SSF81923">
    <property type="entry name" value="Double Clp-N motif"/>
    <property type="match status" value="1"/>
</dbReference>